<evidence type="ECO:0000256" key="6">
    <source>
        <dbReference type="ARBA" id="ARBA00022777"/>
    </source>
</evidence>
<dbReference type="SUPFAM" id="SSF55874">
    <property type="entry name" value="ATPase domain of HSP90 chaperone/DNA topoisomerase II/histidine kinase"/>
    <property type="match status" value="1"/>
</dbReference>
<keyword evidence="4" id="KW-0808">Transferase</keyword>
<evidence type="ECO:0000256" key="7">
    <source>
        <dbReference type="ARBA" id="ARBA00022840"/>
    </source>
</evidence>
<evidence type="ECO:0000256" key="3">
    <source>
        <dbReference type="ARBA" id="ARBA00022553"/>
    </source>
</evidence>
<proteinExistence type="predicted"/>
<sequence length="368" mass="41667">MTKEWEIWTPQASIVLWRILGLFLLCMLWLRDHDSEIGVVLLLFLMMMAVARWRFSLSGWMVIIDQAACLVTIPFWSYAAFGLAMPLFEGMLIGKLWFLVPGLIWMFIYFQMSIPLIAVLAVAVLSGWTIRSWSLETNIYRQEADQQRRDRYELESLKGELLLANVQTARMAELAERNRIAQELHDDVGHELTAAVLALQAFEQLWKEENPLARDMFVQAQQRLSNSALYLRERVHNMKPVMMIGLEGLKAICNGFTMCPIHFQSYGDTSSVPAYLWSILEPCLKEALTNAARHAKATKVNISLDVNPHIVRLSIHDDGIGGSGDSDGIGIRNLRQRAKAVGGSISIDTDEGFQLICVLPMEKRSLKA</sequence>
<dbReference type="AlphaFoldDB" id="A0A0D8I9W3"/>
<keyword evidence="6 10" id="KW-0418">Kinase</keyword>
<dbReference type="Proteomes" id="UP000035704">
    <property type="component" value="Chromosome"/>
</dbReference>
<name>A0A0D8I9W3_9CLOT</name>
<dbReference type="PANTHER" id="PTHR24421">
    <property type="entry name" value="NITRATE/NITRITE SENSOR PROTEIN NARX-RELATED"/>
    <property type="match status" value="1"/>
</dbReference>
<dbReference type="GO" id="GO:0005524">
    <property type="term" value="F:ATP binding"/>
    <property type="evidence" value="ECO:0007669"/>
    <property type="project" value="UniProtKB-KW"/>
</dbReference>
<organism evidence="10 11">
    <name type="scientific">Clostridium aceticum</name>
    <dbReference type="NCBI Taxonomy" id="84022"/>
    <lineage>
        <taxon>Bacteria</taxon>
        <taxon>Bacillati</taxon>
        <taxon>Bacillota</taxon>
        <taxon>Clostridia</taxon>
        <taxon>Eubacteriales</taxon>
        <taxon>Clostridiaceae</taxon>
        <taxon>Clostridium</taxon>
    </lineage>
</organism>
<dbReference type="GO" id="GO:0016020">
    <property type="term" value="C:membrane"/>
    <property type="evidence" value="ECO:0007669"/>
    <property type="project" value="InterPro"/>
</dbReference>
<keyword evidence="8" id="KW-0902">Two-component regulatory system</keyword>
<protein>
    <recommendedName>
        <fullName evidence="2">histidine kinase</fullName>
        <ecNumber evidence="2">2.7.13.3</ecNumber>
    </recommendedName>
</protein>
<evidence type="ECO:0000259" key="9">
    <source>
        <dbReference type="SMART" id="SM00387"/>
    </source>
</evidence>
<keyword evidence="11" id="KW-1185">Reference proteome</keyword>
<dbReference type="InterPro" id="IPR036890">
    <property type="entry name" value="HATPase_C_sf"/>
</dbReference>
<keyword evidence="3" id="KW-0597">Phosphoprotein</keyword>
<keyword evidence="7" id="KW-0067">ATP-binding</keyword>
<dbReference type="GO" id="GO:0000155">
    <property type="term" value="F:phosphorelay sensor kinase activity"/>
    <property type="evidence" value="ECO:0007669"/>
    <property type="project" value="InterPro"/>
</dbReference>
<dbReference type="GO" id="GO:0046983">
    <property type="term" value="F:protein dimerization activity"/>
    <property type="evidence" value="ECO:0007669"/>
    <property type="project" value="InterPro"/>
</dbReference>
<dbReference type="PANTHER" id="PTHR24421:SF10">
    <property type="entry name" value="NITRATE_NITRITE SENSOR PROTEIN NARQ"/>
    <property type="match status" value="1"/>
</dbReference>
<dbReference type="EC" id="2.7.13.3" evidence="2"/>
<dbReference type="InterPro" id="IPR050482">
    <property type="entry name" value="Sensor_HK_TwoCompSys"/>
</dbReference>
<dbReference type="InterPro" id="IPR003594">
    <property type="entry name" value="HATPase_dom"/>
</dbReference>
<dbReference type="Pfam" id="PF07730">
    <property type="entry name" value="HisKA_3"/>
    <property type="match status" value="1"/>
</dbReference>
<feature type="domain" description="Histidine kinase/HSP90-like ATPase" evidence="9">
    <location>
        <begin position="275"/>
        <end position="363"/>
    </location>
</feature>
<dbReference type="RefSeq" id="WP_044824767.1">
    <property type="nucleotide sequence ID" value="NZ_CP009687.1"/>
</dbReference>
<dbReference type="InterPro" id="IPR011712">
    <property type="entry name" value="Sig_transdc_His_kin_sub3_dim/P"/>
</dbReference>
<evidence type="ECO:0000256" key="5">
    <source>
        <dbReference type="ARBA" id="ARBA00022741"/>
    </source>
</evidence>
<comment type="catalytic activity">
    <reaction evidence="1">
        <text>ATP + protein L-histidine = ADP + protein N-phospho-L-histidine.</text>
        <dbReference type="EC" id="2.7.13.3"/>
    </reaction>
</comment>
<keyword evidence="5" id="KW-0547">Nucleotide-binding</keyword>
<evidence type="ECO:0000313" key="10">
    <source>
        <dbReference type="EMBL" id="AKL95963.1"/>
    </source>
</evidence>
<dbReference type="STRING" id="84022.CACET_c25180"/>
<reference evidence="10 11" key="1">
    <citation type="submission" date="2014-10" db="EMBL/GenBank/DDBJ databases">
        <title>Genome sequence of Clostridium aceticum DSM 1496.</title>
        <authorList>
            <person name="Poehlein A."/>
            <person name="Schiel-Bengelsdorf B."/>
            <person name="Gottschalk G."/>
            <person name="Duerre P."/>
            <person name="Daniel R."/>
        </authorList>
    </citation>
    <scope>NUCLEOTIDE SEQUENCE [LARGE SCALE GENOMIC DNA]</scope>
    <source>
        <strain evidence="10 11">DSM 1496</strain>
    </source>
</reference>
<evidence type="ECO:0000313" key="11">
    <source>
        <dbReference type="Proteomes" id="UP000035704"/>
    </source>
</evidence>
<dbReference type="KEGG" id="cace:CACET_c25180"/>
<dbReference type="Gene3D" id="3.30.565.10">
    <property type="entry name" value="Histidine kinase-like ATPase, C-terminal domain"/>
    <property type="match status" value="1"/>
</dbReference>
<gene>
    <name evidence="10" type="ORF">CACET_c25180</name>
</gene>
<evidence type="ECO:0000256" key="1">
    <source>
        <dbReference type="ARBA" id="ARBA00000085"/>
    </source>
</evidence>
<evidence type="ECO:0000256" key="4">
    <source>
        <dbReference type="ARBA" id="ARBA00022679"/>
    </source>
</evidence>
<dbReference type="Gene3D" id="1.20.5.1930">
    <property type="match status" value="1"/>
</dbReference>
<dbReference type="PATRIC" id="fig|84022.5.peg.198"/>
<accession>A0A0D8I9W3</accession>
<dbReference type="OrthoDB" id="199946at2"/>
<dbReference type="Pfam" id="PF02518">
    <property type="entry name" value="HATPase_c"/>
    <property type="match status" value="1"/>
</dbReference>
<evidence type="ECO:0000256" key="8">
    <source>
        <dbReference type="ARBA" id="ARBA00023012"/>
    </source>
</evidence>
<dbReference type="EMBL" id="CP009687">
    <property type="protein sequence ID" value="AKL95963.1"/>
    <property type="molecule type" value="Genomic_DNA"/>
</dbReference>
<dbReference type="SMART" id="SM00387">
    <property type="entry name" value="HATPase_c"/>
    <property type="match status" value="1"/>
</dbReference>
<evidence type="ECO:0000256" key="2">
    <source>
        <dbReference type="ARBA" id="ARBA00012438"/>
    </source>
</evidence>